<sequence>MARRIVDLDVRPILLAKGEPFQVIMETVQTVGERDVFQLHATFDPVPLERVLGKQGFQHVVRQEADDHFIVQFSREQTPLPYWRIDNRGLEPPQPMIRTLTLLDQDPAFAAGERGLEIWNERVPAFLLPELEERGYQYDVLEEEPGTVVVRIHR</sequence>
<accession>A0A917KAG1</accession>
<feature type="domain" description="DUF2249" evidence="1">
    <location>
        <begin position="85"/>
        <end position="154"/>
    </location>
</feature>
<reference evidence="2" key="1">
    <citation type="journal article" date="2014" name="Int. J. Syst. Evol. Microbiol.">
        <title>Complete genome sequence of Corynebacterium casei LMG S-19264T (=DSM 44701T), isolated from a smear-ripened cheese.</title>
        <authorList>
            <consortium name="US DOE Joint Genome Institute (JGI-PGF)"/>
            <person name="Walter F."/>
            <person name="Albersmeier A."/>
            <person name="Kalinowski J."/>
            <person name="Ruckert C."/>
        </authorList>
    </citation>
    <scope>NUCLEOTIDE SEQUENCE</scope>
    <source>
        <strain evidence="2">JCM 18487</strain>
    </source>
</reference>
<dbReference type="Proteomes" id="UP000637695">
    <property type="component" value="Unassembled WGS sequence"/>
</dbReference>
<comment type="caution">
    <text evidence="2">The sequence shown here is derived from an EMBL/GenBank/DDBJ whole genome shotgun (WGS) entry which is preliminary data.</text>
</comment>
<dbReference type="Pfam" id="PF10006">
    <property type="entry name" value="DUF2249"/>
    <property type="match status" value="2"/>
</dbReference>
<dbReference type="InterPro" id="IPR018720">
    <property type="entry name" value="DUF2249"/>
</dbReference>
<gene>
    <name evidence="2" type="ORF">GCM10010885_15060</name>
</gene>
<protein>
    <submittedName>
        <fullName evidence="2">Universal stress protein</fullName>
    </submittedName>
</protein>
<keyword evidence="3" id="KW-1185">Reference proteome</keyword>
<dbReference type="RefSeq" id="WP_188882173.1">
    <property type="nucleotide sequence ID" value="NZ_BMOY01000021.1"/>
</dbReference>
<feature type="domain" description="DUF2249" evidence="1">
    <location>
        <begin position="8"/>
        <end position="75"/>
    </location>
</feature>
<evidence type="ECO:0000313" key="3">
    <source>
        <dbReference type="Proteomes" id="UP000637695"/>
    </source>
</evidence>
<evidence type="ECO:0000313" key="2">
    <source>
        <dbReference type="EMBL" id="GGJ06910.1"/>
    </source>
</evidence>
<dbReference type="EMBL" id="BMOY01000021">
    <property type="protein sequence ID" value="GGJ06910.1"/>
    <property type="molecule type" value="Genomic_DNA"/>
</dbReference>
<evidence type="ECO:0000259" key="1">
    <source>
        <dbReference type="Pfam" id="PF10006"/>
    </source>
</evidence>
<proteinExistence type="predicted"/>
<dbReference type="AlphaFoldDB" id="A0A917KAG1"/>
<reference evidence="2" key="2">
    <citation type="submission" date="2020-09" db="EMBL/GenBank/DDBJ databases">
        <authorList>
            <person name="Sun Q."/>
            <person name="Ohkuma M."/>
        </authorList>
    </citation>
    <scope>NUCLEOTIDE SEQUENCE</scope>
    <source>
        <strain evidence="2">JCM 18487</strain>
    </source>
</reference>
<organism evidence="2 3">
    <name type="scientific">Alicyclobacillus cellulosilyticus</name>
    <dbReference type="NCBI Taxonomy" id="1003997"/>
    <lineage>
        <taxon>Bacteria</taxon>
        <taxon>Bacillati</taxon>
        <taxon>Bacillota</taxon>
        <taxon>Bacilli</taxon>
        <taxon>Bacillales</taxon>
        <taxon>Alicyclobacillaceae</taxon>
        <taxon>Alicyclobacillus</taxon>
    </lineage>
</organism>
<dbReference type="InterPro" id="IPR036868">
    <property type="entry name" value="TusA-like_sf"/>
</dbReference>
<dbReference type="SUPFAM" id="SSF64307">
    <property type="entry name" value="SirA-like"/>
    <property type="match status" value="1"/>
</dbReference>
<name>A0A917KAG1_9BACL</name>